<dbReference type="PROSITE" id="PS51257">
    <property type="entry name" value="PROKAR_LIPOPROTEIN"/>
    <property type="match status" value="1"/>
</dbReference>
<evidence type="ECO:0000313" key="1">
    <source>
        <dbReference type="EMBL" id="MCQ4950458.1"/>
    </source>
</evidence>
<comment type="caution">
    <text evidence="1">The sequence shown here is derived from an EMBL/GenBank/DDBJ whole genome shotgun (WGS) entry which is preliminary data.</text>
</comment>
<evidence type="ECO:0000313" key="2">
    <source>
        <dbReference type="Proteomes" id="UP001205063"/>
    </source>
</evidence>
<protein>
    <recommendedName>
        <fullName evidence="3">DUF5105 domain-containing protein</fullName>
    </recommendedName>
</protein>
<dbReference type="InterPro" id="IPR032710">
    <property type="entry name" value="NTF2-like_dom_sf"/>
</dbReference>
<reference evidence="1" key="1">
    <citation type="submission" date="2022-06" db="EMBL/GenBank/DDBJ databases">
        <title>Isolation of gut microbiota from human fecal samples.</title>
        <authorList>
            <person name="Pamer E.G."/>
            <person name="Barat B."/>
            <person name="Waligurski E."/>
            <person name="Medina S."/>
            <person name="Paddock L."/>
            <person name="Mostad J."/>
        </authorList>
    </citation>
    <scope>NUCLEOTIDE SEQUENCE</scope>
    <source>
        <strain evidence="1">DFI.7.96</strain>
    </source>
</reference>
<organism evidence="1 2">
    <name type="scientific">Bittarella massiliensis</name>
    <name type="common">ex Durand et al. 2017</name>
    <dbReference type="NCBI Taxonomy" id="1720313"/>
    <lineage>
        <taxon>Bacteria</taxon>
        <taxon>Bacillati</taxon>
        <taxon>Bacillota</taxon>
        <taxon>Clostridia</taxon>
        <taxon>Eubacteriales</taxon>
        <taxon>Oscillospiraceae</taxon>
        <taxon>Bittarella (ex Durand et al. 2017)</taxon>
    </lineage>
</organism>
<accession>A0AAW5KIW0</accession>
<dbReference type="SUPFAM" id="SSF54427">
    <property type="entry name" value="NTF2-like"/>
    <property type="match status" value="1"/>
</dbReference>
<gene>
    <name evidence="1" type="ORF">NE646_12410</name>
</gene>
<dbReference type="RefSeq" id="WP_256136685.1">
    <property type="nucleotide sequence ID" value="NZ_JANGAB010000009.1"/>
</dbReference>
<dbReference type="Gene3D" id="3.10.450.50">
    <property type="match status" value="1"/>
</dbReference>
<proteinExistence type="predicted"/>
<dbReference type="Proteomes" id="UP001205063">
    <property type="component" value="Unassembled WGS sequence"/>
</dbReference>
<evidence type="ECO:0008006" key="3">
    <source>
        <dbReference type="Google" id="ProtNLM"/>
    </source>
</evidence>
<dbReference type="AlphaFoldDB" id="A0AAW5KIW0"/>
<name>A0AAW5KIW0_9FIRM</name>
<sequence length="208" mass="23038">MKKLIGTALVFVLCLALTGCGNKDEKAIQEVVNGYFAAFQAGDLSGAKAFCDDDLSDHTTMILSGEVMEGFVTDQFGDVFRSEAEQFGKDTIAKFVKEYKLDSLSIEKGNAVATLTVKMLDLGQLPMDNTGLVRELGNQYTEDHMYELIAVMQSQGEAAMKKKLYDGMAPLIFQKMGESVDKIKAVDYTFEVKLEKQGDRWVITQLSR</sequence>
<dbReference type="EMBL" id="JANGAB010000009">
    <property type="protein sequence ID" value="MCQ4950458.1"/>
    <property type="molecule type" value="Genomic_DNA"/>
</dbReference>